<dbReference type="SUPFAM" id="SSF55729">
    <property type="entry name" value="Acyl-CoA N-acyltransferases (Nat)"/>
    <property type="match status" value="1"/>
</dbReference>
<sequence>MYETGVSQPEVIGLYRNAGFVEIGPFGEYQLDPLSLFMEKELVKD</sequence>
<organism evidence="1 2">
    <name type="scientific">Terasakiella brassicae</name>
    <dbReference type="NCBI Taxonomy" id="1634917"/>
    <lineage>
        <taxon>Bacteria</taxon>
        <taxon>Pseudomonadati</taxon>
        <taxon>Pseudomonadota</taxon>
        <taxon>Alphaproteobacteria</taxon>
        <taxon>Rhodospirillales</taxon>
        <taxon>Terasakiellaceae</taxon>
        <taxon>Terasakiella</taxon>
    </lineage>
</organism>
<protein>
    <recommendedName>
        <fullName evidence="3">N-acetyltransferase domain-containing protein</fullName>
    </recommendedName>
</protein>
<evidence type="ECO:0000313" key="2">
    <source>
        <dbReference type="Proteomes" id="UP000632498"/>
    </source>
</evidence>
<comment type="caution">
    <text evidence="1">The sequence shown here is derived from an EMBL/GenBank/DDBJ whole genome shotgun (WGS) entry which is preliminary data.</text>
</comment>
<gene>
    <name evidence="1" type="ORF">GCM10011332_07780</name>
</gene>
<dbReference type="RefSeq" id="WP_229734228.1">
    <property type="nucleotide sequence ID" value="NZ_BMHV01000004.1"/>
</dbReference>
<dbReference type="EMBL" id="BMHV01000004">
    <property type="protein sequence ID" value="GGF56767.1"/>
    <property type="molecule type" value="Genomic_DNA"/>
</dbReference>
<reference evidence="1" key="1">
    <citation type="journal article" date="2014" name="Int. J. Syst. Evol. Microbiol.">
        <title>Complete genome sequence of Corynebacterium casei LMG S-19264T (=DSM 44701T), isolated from a smear-ripened cheese.</title>
        <authorList>
            <consortium name="US DOE Joint Genome Institute (JGI-PGF)"/>
            <person name="Walter F."/>
            <person name="Albersmeier A."/>
            <person name="Kalinowski J."/>
            <person name="Ruckert C."/>
        </authorList>
    </citation>
    <scope>NUCLEOTIDE SEQUENCE</scope>
    <source>
        <strain evidence="1">CGMCC 1.15254</strain>
    </source>
</reference>
<name>A0A917BUV2_9PROT</name>
<evidence type="ECO:0000313" key="1">
    <source>
        <dbReference type="EMBL" id="GGF56767.1"/>
    </source>
</evidence>
<dbReference type="AlphaFoldDB" id="A0A917BUV2"/>
<dbReference type="Proteomes" id="UP000632498">
    <property type="component" value="Unassembled WGS sequence"/>
</dbReference>
<evidence type="ECO:0008006" key="3">
    <source>
        <dbReference type="Google" id="ProtNLM"/>
    </source>
</evidence>
<dbReference type="Gene3D" id="3.40.630.30">
    <property type="match status" value="1"/>
</dbReference>
<accession>A0A917BUV2</accession>
<keyword evidence="2" id="KW-1185">Reference proteome</keyword>
<proteinExistence type="predicted"/>
<reference evidence="1" key="2">
    <citation type="submission" date="2020-09" db="EMBL/GenBank/DDBJ databases">
        <authorList>
            <person name="Sun Q."/>
            <person name="Zhou Y."/>
        </authorList>
    </citation>
    <scope>NUCLEOTIDE SEQUENCE</scope>
    <source>
        <strain evidence="1">CGMCC 1.15254</strain>
    </source>
</reference>
<dbReference type="InterPro" id="IPR016181">
    <property type="entry name" value="Acyl_CoA_acyltransferase"/>
</dbReference>